<dbReference type="GO" id="GO:0034456">
    <property type="term" value="C:UTP-C complex"/>
    <property type="evidence" value="ECO:0007669"/>
    <property type="project" value="TreeGrafter"/>
</dbReference>
<feature type="region of interest" description="Disordered" evidence="4">
    <location>
        <begin position="313"/>
        <end position="332"/>
    </location>
</feature>
<dbReference type="VEuPathDB" id="FungiDB:PSHT_05041"/>
<dbReference type="EMBL" id="PKSL01000005">
    <property type="protein sequence ID" value="POW16838.1"/>
    <property type="molecule type" value="Genomic_DNA"/>
</dbReference>
<evidence type="ECO:0000256" key="2">
    <source>
        <dbReference type="ARBA" id="ARBA00045899"/>
    </source>
</evidence>
<feature type="compositionally biased region" description="Low complexity" evidence="4">
    <location>
        <begin position="313"/>
        <end position="322"/>
    </location>
</feature>
<accession>A0A2S4W4Z8</accession>
<keyword evidence="6" id="KW-1185">Reference proteome</keyword>
<dbReference type="InterPro" id="IPR000704">
    <property type="entry name" value="Casein_kinase_II_reg-sub"/>
</dbReference>
<comment type="function">
    <text evidence="2 3">Regulatory subunit of casein kinase II/CK2. As part of the kinase complex regulates the basal catalytic activity of the alpha subunit a constitutively active serine/threonine-protein kinase that phosphorylates a large number of substrates containing acidic residues C-terminal to the phosphorylated serine or threonine.</text>
</comment>
<dbReference type="PRINTS" id="PR00472">
    <property type="entry name" value="CASNKINASEII"/>
</dbReference>
<organism evidence="5 6">
    <name type="scientific">Puccinia striiformis</name>
    <dbReference type="NCBI Taxonomy" id="27350"/>
    <lineage>
        <taxon>Eukaryota</taxon>
        <taxon>Fungi</taxon>
        <taxon>Dikarya</taxon>
        <taxon>Basidiomycota</taxon>
        <taxon>Pucciniomycotina</taxon>
        <taxon>Pucciniomycetes</taxon>
        <taxon>Pucciniales</taxon>
        <taxon>Pucciniaceae</taxon>
        <taxon>Puccinia</taxon>
    </lineage>
</organism>
<dbReference type="SMART" id="SM01085">
    <property type="entry name" value="CK_II_beta"/>
    <property type="match status" value="1"/>
</dbReference>
<dbReference type="AlphaFoldDB" id="A0A2S4W4Z8"/>
<proteinExistence type="inferred from homology"/>
<dbReference type="FunFam" id="1.10.1820.10:FF:000005">
    <property type="entry name" value="Casein kinase II subunit beta"/>
    <property type="match status" value="1"/>
</dbReference>
<dbReference type="InterPro" id="IPR035991">
    <property type="entry name" value="Casein_kinase_II_beta-like"/>
</dbReference>
<dbReference type="Gene3D" id="1.10.1820.10">
    <property type="entry name" value="protein kinase ck2 holoenzyme, chain C, domain 1"/>
    <property type="match status" value="1"/>
</dbReference>
<comment type="caution">
    <text evidence="5">The sequence shown here is derived from an EMBL/GenBank/DDBJ whole genome shotgun (WGS) entry which is preliminary data.</text>
</comment>
<dbReference type="PANTHER" id="PTHR11740">
    <property type="entry name" value="CASEIN KINASE II SUBUNIT BETA"/>
    <property type="match status" value="1"/>
</dbReference>
<dbReference type="Gene3D" id="2.20.25.20">
    <property type="match status" value="1"/>
</dbReference>
<dbReference type="PANTHER" id="PTHR11740:SF0">
    <property type="entry name" value="CASEIN KINASE II SUBUNIT BETA"/>
    <property type="match status" value="1"/>
</dbReference>
<comment type="subunit">
    <text evidence="3">Tetramer of two alpha and two beta subunits.</text>
</comment>
<feature type="compositionally biased region" description="Polar residues" evidence="4">
    <location>
        <begin position="10"/>
        <end position="23"/>
    </location>
</feature>
<evidence type="ECO:0000256" key="4">
    <source>
        <dbReference type="SAM" id="MobiDB-lite"/>
    </source>
</evidence>
<evidence type="ECO:0000256" key="3">
    <source>
        <dbReference type="RuleBase" id="RU361268"/>
    </source>
</evidence>
<feature type="compositionally biased region" description="Basic residues" evidence="4">
    <location>
        <begin position="50"/>
        <end position="69"/>
    </location>
</feature>
<evidence type="ECO:0000313" key="5">
    <source>
        <dbReference type="EMBL" id="POW16838.1"/>
    </source>
</evidence>
<dbReference type="Pfam" id="PF01214">
    <property type="entry name" value="CK_II_beta"/>
    <property type="match status" value="1"/>
</dbReference>
<dbReference type="GO" id="GO:0019887">
    <property type="term" value="F:protein kinase regulator activity"/>
    <property type="evidence" value="ECO:0007669"/>
    <property type="project" value="InterPro"/>
</dbReference>
<dbReference type="GO" id="GO:0006359">
    <property type="term" value="P:regulation of transcription by RNA polymerase III"/>
    <property type="evidence" value="ECO:0007669"/>
    <property type="project" value="TreeGrafter"/>
</dbReference>
<feature type="region of interest" description="Disordered" evidence="4">
    <location>
        <begin position="1"/>
        <end position="69"/>
    </location>
</feature>
<gene>
    <name evidence="5" type="ORF">PSTT_00976</name>
</gene>
<name>A0A2S4W4Z8_9BASI</name>
<protein>
    <recommendedName>
        <fullName evidence="3">Casein kinase II subunit beta</fullName>
        <shortName evidence="3">CK II beta</shortName>
    </recommendedName>
</protein>
<comment type="similarity">
    <text evidence="1 3">Belongs to the casein kinase 2 subunit beta family.</text>
</comment>
<sequence length="402" mass="46045">MGRKKASELDQIQNQSGSRSQAQQRKDDEPVGGKPRATAGEPQEEEEEKKKKKRRKRRKRKTKSIKRNRRILERIKSSRTRFTHRISQVQEEPAREEFNYDTDTSASVTDSLTWISWFCSLAGHEYFAEVAEDFIEDDFNLTGLTTYVPFYKEALEMILDVEPGQSISSSYPISYRQVSLNGCSEDDSVKVPEVSLVESSAEILYGLIHQRYIITRQGLSQMNAKYESAHFGYCPRVYCQPSKVVPCGRSDTPGDGEVVLYCPNCMDIYHPPSSRYHCIDGSPSIFLHAYRAYFGTSFPHLLFQTYRESPSILAPSPTASPSSPEPPCDLQSKSGFMSDSLTPYNSSRSKIYGPRIYGFRVSERARSGPRMQWLRIRPRTEEQLRLGLEYRDREQVEEVEAS</sequence>
<dbReference type="Proteomes" id="UP000239156">
    <property type="component" value="Unassembled WGS sequence"/>
</dbReference>
<dbReference type="VEuPathDB" id="FungiDB:PSTT_00976"/>
<reference evidence="5" key="1">
    <citation type="submission" date="2017-12" db="EMBL/GenBank/DDBJ databases">
        <title>Gene loss provides genomic basis for host adaptation in cereal stripe rust fungi.</title>
        <authorList>
            <person name="Xia C."/>
        </authorList>
    </citation>
    <scope>NUCLEOTIDE SEQUENCE [LARGE SCALE GENOMIC DNA]</scope>
    <source>
        <strain evidence="5">93-210</strain>
    </source>
</reference>
<dbReference type="GO" id="GO:0005737">
    <property type="term" value="C:cytoplasm"/>
    <property type="evidence" value="ECO:0007669"/>
    <property type="project" value="TreeGrafter"/>
</dbReference>
<dbReference type="SUPFAM" id="SSF57798">
    <property type="entry name" value="Casein kinase II beta subunit"/>
    <property type="match status" value="1"/>
</dbReference>
<evidence type="ECO:0000256" key="1">
    <source>
        <dbReference type="ARBA" id="ARBA00006941"/>
    </source>
</evidence>
<dbReference type="FunFam" id="2.20.25.20:FF:000001">
    <property type="entry name" value="Casein kinase II subunit beta"/>
    <property type="match status" value="1"/>
</dbReference>
<evidence type="ECO:0000313" key="6">
    <source>
        <dbReference type="Proteomes" id="UP000239156"/>
    </source>
</evidence>
<dbReference type="InterPro" id="IPR016149">
    <property type="entry name" value="Casein_kin_II_reg-sub_N"/>
</dbReference>
<dbReference type="GO" id="GO:0005956">
    <property type="term" value="C:protein kinase CK2 complex"/>
    <property type="evidence" value="ECO:0007669"/>
    <property type="project" value="UniProtKB-UniRule"/>
</dbReference>